<dbReference type="AlphaFoldDB" id="A0A6D0IP60"/>
<sequence length="40" mass="4363">ALGRDGVIEVTVTIRDNQPEKVTISGTAVILFHAEWAIEI</sequence>
<evidence type="ECO:0000313" key="2">
    <source>
        <dbReference type="EMBL" id="MWR18421.1"/>
    </source>
</evidence>
<comment type="caution">
    <text evidence="2">The sequence shown here is derived from an EMBL/GenBank/DDBJ whole genome shotgun (WGS) entry which is preliminary data.</text>
</comment>
<name>A0A6D0IP60_ECOLX</name>
<evidence type="ECO:0000313" key="1">
    <source>
        <dbReference type="EMBL" id="MWR18413.1"/>
    </source>
</evidence>
<accession>A0A6D0IP60</accession>
<dbReference type="EMBL" id="WTQJ01002513">
    <property type="protein sequence ID" value="MWR18413.1"/>
    <property type="molecule type" value="Genomic_DNA"/>
</dbReference>
<proteinExistence type="predicted"/>
<feature type="non-terminal residue" evidence="2">
    <location>
        <position position="1"/>
    </location>
</feature>
<dbReference type="EMBL" id="WTQJ01002520">
    <property type="protein sequence ID" value="MWR18421.1"/>
    <property type="molecule type" value="Genomic_DNA"/>
</dbReference>
<dbReference type="SUPFAM" id="SSF54506">
    <property type="entry name" value="Diaminopimelate epimerase-like"/>
    <property type="match status" value="1"/>
</dbReference>
<protein>
    <submittedName>
        <fullName evidence="2">Uncharacterized protein</fullName>
    </submittedName>
</protein>
<gene>
    <name evidence="1" type="ORF">GQA06_32055</name>
    <name evidence="2" type="ORF">GQA06_32095</name>
</gene>
<organism evidence="2 3">
    <name type="scientific">Escherichia coli</name>
    <dbReference type="NCBI Taxonomy" id="562"/>
    <lineage>
        <taxon>Bacteria</taxon>
        <taxon>Pseudomonadati</taxon>
        <taxon>Pseudomonadota</taxon>
        <taxon>Gammaproteobacteria</taxon>
        <taxon>Enterobacterales</taxon>
        <taxon>Enterobacteriaceae</taxon>
        <taxon>Escherichia</taxon>
    </lineage>
</organism>
<evidence type="ECO:0000313" key="3">
    <source>
        <dbReference type="Proteomes" id="UP000430387"/>
    </source>
</evidence>
<dbReference type="Proteomes" id="UP000430387">
    <property type="component" value="Unassembled WGS sequence"/>
</dbReference>
<reference evidence="2 3" key="1">
    <citation type="submission" date="2019-12" db="EMBL/GenBank/DDBJ databases">
        <title>Enteriobacteria Tanzani isolates_8377-8380.</title>
        <authorList>
            <person name="Subbiah M."/>
            <person name="Call D."/>
        </authorList>
    </citation>
    <scope>NUCLEOTIDE SEQUENCE [LARGE SCALE GENOMIC DNA]</scope>
    <source>
        <strain evidence="2 3">8380wG1</strain>
    </source>
</reference>